<evidence type="ECO:0000313" key="1">
    <source>
        <dbReference type="EMBL" id="EFC35187.1"/>
    </source>
</evidence>
<dbReference type="RefSeq" id="XP_002667931.1">
    <property type="nucleotide sequence ID" value="XM_002667885.1"/>
</dbReference>
<sequence length="105" mass="12063">EFKNQFRVTCFNPGFIPETSLTRNIDPERKKGMIEHAKDLRRELSVSGGDLAKLVNPNETGIISGSYYDGKEKKNSSDESYEVEKQVELWESSKNLIKKDSEFFL</sequence>
<gene>
    <name evidence="1" type="ORF">NAEGRDRAFT_77158</name>
</gene>
<dbReference type="Gene3D" id="3.40.50.720">
    <property type="entry name" value="NAD(P)-binding Rossmann-like Domain"/>
    <property type="match status" value="1"/>
</dbReference>
<dbReference type="AlphaFoldDB" id="D2W6W5"/>
<organism evidence="2">
    <name type="scientific">Naegleria gruberi</name>
    <name type="common">Amoeba</name>
    <dbReference type="NCBI Taxonomy" id="5762"/>
    <lineage>
        <taxon>Eukaryota</taxon>
        <taxon>Discoba</taxon>
        <taxon>Heterolobosea</taxon>
        <taxon>Tetramitia</taxon>
        <taxon>Eutetramitia</taxon>
        <taxon>Vahlkampfiidae</taxon>
        <taxon>Naegleria</taxon>
    </lineage>
</organism>
<dbReference type="VEuPathDB" id="AmoebaDB:NAEGRDRAFT_77158"/>
<dbReference type="InParanoid" id="D2W6W5"/>
<dbReference type="KEGG" id="ngr:NAEGRDRAFT_77158"/>
<reference evidence="1 2" key="1">
    <citation type="journal article" date="2010" name="Cell">
        <title>The genome of Naegleria gruberi illuminates early eukaryotic versatility.</title>
        <authorList>
            <person name="Fritz-Laylin L.K."/>
            <person name="Prochnik S.E."/>
            <person name="Ginger M.L."/>
            <person name="Dacks J.B."/>
            <person name="Carpenter M.L."/>
            <person name="Field M.C."/>
            <person name="Kuo A."/>
            <person name="Paredez A."/>
            <person name="Chapman J."/>
            <person name="Pham J."/>
            <person name="Shu S."/>
            <person name="Neupane R."/>
            <person name="Cipriano M."/>
            <person name="Mancuso J."/>
            <person name="Tu H."/>
            <person name="Salamov A."/>
            <person name="Lindquist E."/>
            <person name="Shapiro H."/>
            <person name="Lucas S."/>
            <person name="Grigoriev I.V."/>
            <person name="Cande W.Z."/>
            <person name="Fulton C."/>
            <person name="Rokhsar D.S."/>
            <person name="Dawson S.C."/>
        </authorList>
    </citation>
    <scope>NUCLEOTIDE SEQUENCE [LARGE SCALE GENOMIC DNA]</scope>
    <source>
        <strain evidence="1 2">NEG-M</strain>
    </source>
</reference>
<dbReference type="GeneID" id="8847766"/>
<accession>D2W6W5</accession>
<dbReference type="OrthoDB" id="191139at2759"/>
<keyword evidence="2" id="KW-1185">Reference proteome</keyword>
<name>D2W6W5_NAEGR</name>
<dbReference type="Proteomes" id="UP000006671">
    <property type="component" value="Unassembled WGS sequence"/>
</dbReference>
<feature type="non-terminal residue" evidence="1">
    <location>
        <position position="1"/>
    </location>
</feature>
<proteinExistence type="predicted"/>
<protein>
    <submittedName>
        <fullName evidence="1">Predicted protein</fullName>
    </submittedName>
</protein>
<dbReference type="EMBL" id="GG739620">
    <property type="protein sequence ID" value="EFC35187.1"/>
    <property type="molecule type" value="Genomic_DNA"/>
</dbReference>
<evidence type="ECO:0000313" key="2">
    <source>
        <dbReference type="Proteomes" id="UP000006671"/>
    </source>
</evidence>